<sequence length="342" mass="38541">MSNRNFLYPFTGIVGQEKMKEALVLNIINSSLGGVLIRGEKGTAKSTLVRGLASLLAERYENHCEFHCDPEKPDEFCDECLKKYKAGKEIEIIQGKMKVINLPISATEDRVVGTLDIEHAIKNGEKKFEKGILAQSNRNILYVDEINLLDDHIVDVLLDSAAMGVNSIEREGISFSHPAKFVLVGTMNPEEGDLRPQLLDRFGLVVDVAGEKETSRRVEVVKRRLEFEAEPEKFIKKYDKDEKELKERIEKSKKILKNVKCSDEMYEIAAKISIALNVDGHRADISVIKTAITIAAYEGRENVSKEDMLRAAVLALPHRMRKTPFEDGVLEESKLEKLIESL</sequence>
<name>A0ABM6U3M2_FUSVA</name>
<feature type="coiled-coil region" evidence="1">
    <location>
        <begin position="235"/>
        <end position="262"/>
    </location>
</feature>
<dbReference type="Gene3D" id="1.10.8.80">
    <property type="entry name" value="Magnesium chelatase subunit I, C-Terminal domain"/>
    <property type="match status" value="1"/>
</dbReference>
<evidence type="ECO:0000313" key="3">
    <source>
        <dbReference type="EMBL" id="AVQ30915.1"/>
    </source>
</evidence>
<gene>
    <name evidence="3" type="ORF">C4N18_06705</name>
</gene>
<keyword evidence="1" id="KW-0175">Coiled coil</keyword>
<dbReference type="GeneID" id="77467679"/>
<organism evidence="3 4">
    <name type="scientific">Fusobacterium varium ATCC 27725</name>
    <dbReference type="NCBI Taxonomy" id="469618"/>
    <lineage>
        <taxon>Bacteria</taxon>
        <taxon>Fusobacteriati</taxon>
        <taxon>Fusobacteriota</taxon>
        <taxon>Fusobacteriia</taxon>
        <taxon>Fusobacteriales</taxon>
        <taxon>Fusobacteriaceae</taxon>
        <taxon>Fusobacterium</taxon>
    </lineage>
</organism>
<dbReference type="PANTHER" id="PTHR32039">
    <property type="entry name" value="MAGNESIUM-CHELATASE SUBUNIT CHLI"/>
    <property type="match status" value="1"/>
</dbReference>
<feature type="domain" description="AAA+ ATPase" evidence="2">
    <location>
        <begin position="31"/>
        <end position="212"/>
    </location>
</feature>
<evidence type="ECO:0000256" key="1">
    <source>
        <dbReference type="SAM" id="Coils"/>
    </source>
</evidence>
<dbReference type="RefSeq" id="WP_107123215.1">
    <property type="nucleotide sequence ID" value="NZ_CP028103.1"/>
</dbReference>
<evidence type="ECO:0000259" key="2">
    <source>
        <dbReference type="SMART" id="SM00382"/>
    </source>
</evidence>
<dbReference type="SUPFAM" id="SSF52540">
    <property type="entry name" value="P-loop containing nucleoside triphosphate hydrolases"/>
    <property type="match status" value="1"/>
</dbReference>
<dbReference type="InterPro" id="IPR027417">
    <property type="entry name" value="P-loop_NTPase"/>
</dbReference>
<protein>
    <submittedName>
        <fullName evidence="3">Magnesium chelatase ATPase subunit I</fullName>
    </submittedName>
</protein>
<dbReference type="Pfam" id="PF17863">
    <property type="entry name" value="AAA_lid_2"/>
    <property type="match status" value="1"/>
</dbReference>
<dbReference type="EMBL" id="CP028103">
    <property type="protein sequence ID" value="AVQ30915.1"/>
    <property type="molecule type" value="Genomic_DNA"/>
</dbReference>
<reference evidence="4" key="1">
    <citation type="journal article" date="2018" name="MSphere">
        <title>Fusobacterium Genomics Using MinION and Illumina Sequencing Enables Genome Completion and Correction.</title>
        <authorList>
            <person name="Todd S.M."/>
            <person name="Settlage R.E."/>
            <person name="Lahmers K.K."/>
            <person name="Slade D.J."/>
        </authorList>
    </citation>
    <scope>NUCLEOTIDE SEQUENCE [LARGE SCALE GENOMIC DNA]</scope>
    <source>
        <strain evidence="4">ATCC 27725</strain>
    </source>
</reference>
<dbReference type="InterPro" id="IPR003593">
    <property type="entry name" value="AAA+_ATPase"/>
</dbReference>
<accession>A0ABM6U3M2</accession>
<dbReference type="Gene3D" id="3.40.50.300">
    <property type="entry name" value="P-loop containing nucleotide triphosphate hydrolases"/>
    <property type="match status" value="1"/>
</dbReference>
<evidence type="ECO:0000313" key="4">
    <source>
        <dbReference type="Proteomes" id="UP000241238"/>
    </source>
</evidence>
<dbReference type="Proteomes" id="UP000241238">
    <property type="component" value="Chromosome"/>
</dbReference>
<dbReference type="InterPro" id="IPR041628">
    <property type="entry name" value="ChlI/MoxR_AAA_lid"/>
</dbReference>
<dbReference type="InterPro" id="IPR045006">
    <property type="entry name" value="CHLI-like"/>
</dbReference>
<dbReference type="PANTHER" id="PTHR32039:SF9">
    <property type="entry name" value="MAGNESIUM-CHELATASE SUBUNIT CHLI-2, CHLOROPLASTIC"/>
    <property type="match status" value="1"/>
</dbReference>
<keyword evidence="4" id="KW-1185">Reference proteome</keyword>
<proteinExistence type="predicted"/>
<dbReference type="CDD" id="cd00009">
    <property type="entry name" value="AAA"/>
    <property type="match status" value="1"/>
</dbReference>
<dbReference type="InterPro" id="IPR011704">
    <property type="entry name" value="ATPase_dyneun-rel_AAA"/>
</dbReference>
<dbReference type="Pfam" id="PF07728">
    <property type="entry name" value="AAA_5"/>
    <property type="match status" value="1"/>
</dbReference>
<dbReference type="SMART" id="SM00382">
    <property type="entry name" value="AAA"/>
    <property type="match status" value="1"/>
</dbReference>